<reference evidence="4" key="1">
    <citation type="submission" date="2024-04" db="EMBL/GenBank/DDBJ databases">
        <title>Salinicola lusitanus LLJ914,a marine bacterium isolated from the Okinawa Trough.</title>
        <authorList>
            <person name="Li J."/>
        </authorList>
    </citation>
    <scope>NUCLEOTIDE SEQUENCE [LARGE SCALE GENOMIC DNA]</scope>
</reference>
<name>A0AAW0NRC7_9GOBI</name>
<organism evidence="3 4">
    <name type="scientific">Mugilogobius chulae</name>
    <name type="common">yellowstripe goby</name>
    <dbReference type="NCBI Taxonomy" id="88201"/>
    <lineage>
        <taxon>Eukaryota</taxon>
        <taxon>Metazoa</taxon>
        <taxon>Chordata</taxon>
        <taxon>Craniata</taxon>
        <taxon>Vertebrata</taxon>
        <taxon>Euteleostomi</taxon>
        <taxon>Actinopterygii</taxon>
        <taxon>Neopterygii</taxon>
        <taxon>Teleostei</taxon>
        <taxon>Neoteleostei</taxon>
        <taxon>Acanthomorphata</taxon>
        <taxon>Gobiaria</taxon>
        <taxon>Gobiiformes</taxon>
        <taxon>Gobioidei</taxon>
        <taxon>Gobiidae</taxon>
        <taxon>Gobionellinae</taxon>
        <taxon>Mugilogobius</taxon>
    </lineage>
</organism>
<keyword evidence="2" id="KW-0472">Membrane</keyword>
<gene>
    <name evidence="3" type="ORF">WMY93_020205</name>
</gene>
<dbReference type="AlphaFoldDB" id="A0AAW0NRC7"/>
<keyword evidence="2" id="KW-0812">Transmembrane</keyword>
<evidence type="ECO:0000256" key="2">
    <source>
        <dbReference type="SAM" id="Phobius"/>
    </source>
</evidence>
<proteinExistence type="predicted"/>
<accession>A0AAW0NRC7</accession>
<sequence length="171" mass="17850">MESWSTKIVSRLSEENAKPVQMGDPRLDKPGRVSSGPSTGAVIGGILGSLVVIGIVVGVALYIRKYHMDDGPPKHKPPPPVKIGSSTEMLNKPSEPPSATETFPLGPGEVYYETSATDSVLNMDDDGSGGGALNGGAKYDTMNDGLHGNDHDAAPVNIARGESFVSPAMYV</sequence>
<dbReference type="Proteomes" id="UP001460270">
    <property type="component" value="Unassembled WGS sequence"/>
</dbReference>
<keyword evidence="4" id="KW-1185">Reference proteome</keyword>
<protein>
    <submittedName>
        <fullName evidence="3">Uncharacterized protein</fullName>
    </submittedName>
</protein>
<evidence type="ECO:0000256" key="1">
    <source>
        <dbReference type="SAM" id="MobiDB-lite"/>
    </source>
</evidence>
<comment type="caution">
    <text evidence="3">The sequence shown here is derived from an EMBL/GenBank/DDBJ whole genome shotgun (WGS) entry which is preliminary data.</text>
</comment>
<keyword evidence="2" id="KW-1133">Transmembrane helix</keyword>
<feature type="region of interest" description="Disordered" evidence="1">
    <location>
        <begin position="68"/>
        <end position="100"/>
    </location>
</feature>
<evidence type="ECO:0000313" key="4">
    <source>
        <dbReference type="Proteomes" id="UP001460270"/>
    </source>
</evidence>
<evidence type="ECO:0000313" key="3">
    <source>
        <dbReference type="EMBL" id="KAK7899352.1"/>
    </source>
</evidence>
<dbReference type="EMBL" id="JBBPFD010000014">
    <property type="protein sequence ID" value="KAK7899352.1"/>
    <property type="molecule type" value="Genomic_DNA"/>
</dbReference>
<feature type="transmembrane region" description="Helical" evidence="2">
    <location>
        <begin position="41"/>
        <end position="63"/>
    </location>
</feature>
<feature type="region of interest" description="Disordered" evidence="1">
    <location>
        <begin position="1"/>
        <end position="36"/>
    </location>
</feature>